<feature type="domain" description="EamA" evidence="2">
    <location>
        <begin position="165"/>
        <end position="308"/>
    </location>
</feature>
<keyword evidence="1" id="KW-0472">Membrane</keyword>
<feature type="transmembrane region" description="Helical" evidence="1">
    <location>
        <begin position="133"/>
        <end position="153"/>
    </location>
</feature>
<dbReference type="Pfam" id="PF00892">
    <property type="entry name" value="EamA"/>
    <property type="match status" value="2"/>
</dbReference>
<dbReference type="EMBL" id="JAUDCF010000062">
    <property type="protein sequence ID" value="MDM8146881.1"/>
    <property type="molecule type" value="Genomic_DNA"/>
</dbReference>
<dbReference type="SUPFAM" id="SSF103481">
    <property type="entry name" value="Multidrug resistance efflux transporter EmrE"/>
    <property type="match status" value="2"/>
</dbReference>
<feature type="transmembrane region" description="Helical" evidence="1">
    <location>
        <begin position="294"/>
        <end position="311"/>
    </location>
</feature>
<protein>
    <submittedName>
        <fullName evidence="3">DMT family transporter</fullName>
    </submittedName>
</protein>
<feature type="transmembrane region" description="Helical" evidence="1">
    <location>
        <begin position="6"/>
        <end position="23"/>
    </location>
</feature>
<dbReference type="PANTHER" id="PTHR22911:SF137">
    <property type="entry name" value="SOLUTE CARRIER FAMILY 35 MEMBER G2-RELATED"/>
    <property type="match status" value="1"/>
</dbReference>
<evidence type="ECO:0000313" key="4">
    <source>
        <dbReference type="Proteomes" id="UP001228403"/>
    </source>
</evidence>
<feature type="transmembrane region" description="Helical" evidence="1">
    <location>
        <begin position="35"/>
        <end position="58"/>
    </location>
</feature>
<keyword evidence="1" id="KW-1133">Transmembrane helix</keyword>
<evidence type="ECO:0000259" key="2">
    <source>
        <dbReference type="Pfam" id="PF00892"/>
    </source>
</evidence>
<keyword evidence="4" id="KW-1185">Reference proteome</keyword>
<accession>A0ABT7U8P3</accession>
<feature type="transmembrane region" description="Helical" evidence="1">
    <location>
        <begin position="78"/>
        <end position="100"/>
    </location>
</feature>
<dbReference type="PANTHER" id="PTHR22911">
    <property type="entry name" value="ACYL-MALONYL CONDENSING ENZYME-RELATED"/>
    <property type="match status" value="1"/>
</dbReference>
<dbReference type="Proteomes" id="UP001228403">
    <property type="component" value="Unassembled WGS sequence"/>
</dbReference>
<dbReference type="InterPro" id="IPR037185">
    <property type="entry name" value="EmrE-like"/>
</dbReference>
<sequence length="312" mass="35003">MSMGSNAAWLLGAFTSAALLGFYDVFKKKSLRNNAVVPVLFLNTLFCSLIFLPMILLSRSGILQTGSLLYIPTAGWEVQKYIMLKSLIVLSSWILGYFGIKHLPITLVGPINATRPVLVLLGAMLIYGEVLNVYQWIGVLLAMLSLFLLGKSGKREGIDFTHNRWIFFIALAALLGAASGLYDKYLMASPESGGVGLDRMVVQSYYNIYQCILMGIMLLLLWYPKRKQTTPFRWDWCILFISLFLCAADFVYFYALSLDGAMISIVSMIRRGSVLVSFLFGAMLFHEKNLKSKALDLLLVLIGMLFLYWGSR</sequence>
<feature type="transmembrane region" description="Helical" evidence="1">
    <location>
        <begin position="205"/>
        <end position="224"/>
    </location>
</feature>
<gene>
    <name evidence="3" type="ORF">QUW02_13300</name>
</gene>
<feature type="domain" description="EamA" evidence="2">
    <location>
        <begin position="9"/>
        <end position="149"/>
    </location>
</feature>
<feature type="transmembrane region" description="Helical" evidence="1">
    <location>
        <begin position="236"/>
        <end position="255"/>
    </location>
</feature>
<keyword evidence="1" id="KW-0812">Transmembrane</keyword>
<proteinExistence type="predicted"/>
<comment type="caution">
    <text evidence="3">The sequence shown here is derived from an EMBL/GenBank/DDBJ whole genome shotgun (WGS) entry which is preliminary data.</text>
</comment>
<evidence type="ECO:0000256" key="1">
    <source>
        <dbReference type="SAM" id="Phobius"/>
    </source>
</evidence>
<name>A0ABT7U8P3_9BACE</name>
<feature type="transmembrane region" description="Helical" evidence="1">
    <location>
        <begin position="165"/>
        <end position="185"/>
    </location>
</feature>
<dbReference type="Gene3D" id="1.10.3730.20">
    <property type="match status" value="1"/>
</dbReference>
<dbReference type="InterPro" id="IPR000620">
    <property type="entry name" value="EamA_dom"/>
</dbReference>
<evidence type="ECO:0000313" key="3">
    <source>
        <dbReference type="EMBL" id="MDM8146881.1"/>
    </source>
</evidence>
<reference evidence="4" key="1">
    <citation type="submission" date="2023-07" db="EMBL/GenBank/DDBJ databases">
        <title>Identification and characterization of horizontal gene transfer across gut microbiota members of farm animals based on homology search.</title>
        <authorList>
            <person name="Schwarzerova J."/>
            <person name="Nykrynova M."/>
            <person name="Jureckova K."/>
            <person name="Cejkova D."/>
            <person name="Rychlik I."/>
        </authorList>
    </citation>
    <scope>NUCLEOTIDE SEQUENCE [LARGE SCALE GENOMIC DNA]</scope>
    <source>
        <strain evidence="4">ET4</strain>
    </source>
</reference>
<organism evidence="3 4">
    <name type="scientific">Bacteroides eggerthii</name>
    <dbReference type="NCBI Taxonomy" id="28111"/>
    <lineage>
        <taxon>Bacteria</taxon>
        <taxon>Pseudomonadati</taxon>
        <taxon>Bacteroidota</taxon>
        <taxon>Bacteroidia</taxon>
        <taxon>Bacteroidales</taxon>
        <taxon>Bacteroidaceae</taxon>
        <taxon>Bacteroides</taxon>
    </lineage>
</organism>